<name>A0ABX1S5P4_9PSEU</name>
<sequence>MPGPGDADRVVGPGAVGLPAGHLAAACRSATAYDRDLDRVLGVRHDLPVAFRRAGTRAPRTRSDPPCRSSQGTRVHLTVDPAKITLVPAR</sequence>
<proteinExistence type="predicted"/>
<accession>A0ABX1S5P4</accession>
<organism evidence="2 3">
    <name type="scientific">Pseudonocardia acidicola</name>
    <dbReference type="NCBI Taxonomy" id="2724939"/>
    <lineage>
        <taxon>Bacteria</taxon>
        <taxon>Bacillati</taxon>
        <taxon>Actinomycetota</taxon>
        <taxon>Actinomycetes</taxon>
        <taxon>Pseudonocardiales</taxon>
        <taxon>Pseudonocardiaceae</taxon>
        <taxon>Pseudonocardia</taxon>
    </lineage>
</organism>
<keyword evidence="3" id="KW-1185">Reference proteome</keyword>
<dbReference type="EMBL" id="JAAXLA010000007">
    <property type="protein sequence ID" value="NMH96906.1"/>
    <property type="molecule type" value="Genomic_DNA"/>
</dbReference>
<dbReference type="Proteomes" id="UP000820669">
    <property type="component" value="Unassembled WGS sequence"/>
</dbReference>
<feature type="region of interest" description="Disordered" evidence="1">
    <location>
        <begin position="54"/>
        <end position="90"/>
    </location>
</feature>
<gene>
    <name evidence="2" type="ORF">HF526_06180</name>
</gene>
<evidence type="ECO:0000313" key="3">
    <source>
        <dbReference type="Proteomes" id="UP000820669"/>
    </source>
</evidence>
<evidence type="ECO:0000256" key="1">
    <source>
        <dbReference type="SAM" id="MobiDB-lite"/>
    </source>
</evidence>
<dbReference type="RefSeq" id="WP_169380286.1">
    <property type="nucleotide sequence ID" value="NZ_JAAXLA010000007.1"/>
</dbReference>
<evidence type="ECO:0000313" key="2">
    <source>
        <dbReference type="EMBL" id="NMH96906.1"/>
    </source>
</evidence>
<reference evidence="2 3" key="1">
    <citation type="submission" date="2020-04" db="EMBL/GenBank/DDBJ databases">
        <authorList>
            <person name="Klaysubun C."/>
            <person name="Duangmal K."/>
            <person name="Lipun K."/>
        </authorList>
    </citation>
    <scope>NUCLEOTIDE SEQUENCE [LARGE SCALE GENOMIC DNA]</scope>
    <source>
        <strain evidence="2 3">K10HN5</strain>
    </source>
</reference>
<protein>
    <submittedName>
        <fullName evidence="2">Uncharacterized protein</fullName>
    </submittedName>
</protein>
<comment type="caution">
    <text evidence="2">The sequence shown here is derived from an EMBL/GenBank/DDBJ whole genome shotgun (WGS) entry which is preliminary data.</text>
</comment>